<evidence type="ECO:0000313" key="2">
    <source>
        <dbReference type="EMBL" id="ELK14662.1"/>
    </source>
</evidence>
<feature type="compositionally biased region" description="Low complexity" evidence="1">
    <location>
        <begin position="82"/>
        <end position="97"/>
    </location>
</feature>
<organism evidence="2 3">
    <name type="scientific">Pteropus alecto</name>
    <name type="common">Black flying fox</name>
    <dbReference type="NCBI Taxonomy" id="9402"/>
    <lineage>
        <taxon>Eukaryota</taxon>
        <taxon>Metazoa</taxon>
        <taxon>Chordata</taxon>
        <taxon>Craniata</taxon>
        <taxon>Vertebrata</taxon>
        <taxon>Euteleostomi</taxon>
        <taxon>Mammalia</taxon>
        <taxon>Eutheria</taxon>
        <taxon>Laurasiatheria</taxon>
        <taxon>Chiroptera</taxon>
        <taxon>Yinpterochiroptera</taxon>
        <taxon>Pteropodoidea</taxon>
        <taxon>Pteropodidae</taxon>
        <taxon>Pteropodinae</taxon>
        <taxon>Pteropus</taxon>
    </lineage>
</organism>
<evidence type="ECO:0000256" key="1">
    <source>
        <dbReference type="SAM" id="MobiDB-lite"/>
    </source>
</evidence>
<dbReference type="InParanoid" id="L5KTB6"/>
<feature type="region of interest" description="Disordered" evidence="1">
    <location>
        <begin position="1"/>
        <end position="97"/>
    </location>
</feature>
<dbReference type="Proteomes" id="UP000010552">
    <property type="component" value="Unassembled WGS sequence"/>
</dbReference>
<keyword evidence="3" id="KW-1185">Reference proteome</keyword>
<protein>
    <submittedName>
        <fullName evidence="2">Uncharacterized protein</fullName>
    </submittedName>
</protein>
<accession>L5KTB6</accession>
<sequence>MQLHLGTNASGGVSAHSSSYSRSMRSPPLRGPEGGAGERAGGETEAKSPPSSACALRALYNGGGGGGRQRRRKLEASGGGALTERAAARAPALAVQE</sequence>
<gene>
    <name evidence="2" type="ORF">PAL_GLEAN10021200</name>
</gene>
<feature type="compositionally biased region" description="Low complexity" evidence="1">
    <location>
        <begin position="10"/>
        <end position="26"/>
    </location>
</feature>
<dbReference type="AlphaFoldDB" id="L5KTB6"/>
<name>L5KTB6_PTEAL</name>
<reference evidence="3" key="1">
    <citation type="journal article" date="2013" name="Science">
        <title>Comparative analysis of bat genomes provides insight into the evolution of flight and immunity.</title>
        <authorList>
            <person name="Zhang G."/>
            <person name="Cowled C."/>
            <person name="Shi Z."/>
            <person name="Huang Z."/>
            <person name="Bishop-Lilly K.A."/>
            <person name="Fang X."/>
            <person name="Wynne J.W."/>
            <person name="Xiong Z."/>
            <person name="Baker M.L."/>
            <person name="Zhao W."/>
            <person name="Tachedjian M."/>
            <person name="Zhu Y."/>
            <person name="Zhou P."/>
            <person name="Jiang X."/>
            <person name="Ng J."/>
            <person name="Yang L."/>
            <person name="Wu L."/>
            <person name="Xiao J."/>
            <person name="Feng Y."/>
            <person name="Chen Y."/>
            <person name="Sun X."/>
            <person name="Zhang Y."/>
            <person name="Marsh G.A."/>
            <person name="Crameri G."/>
            <person name="Broder C.C."/>
            <person name="Frey K.G."/>
            <person name="Wang L.F."/>
            <person name="Wang J."/>
        </authorList>
    </citation>
    <scope>NUCLEOTIDE SEQUENCE [LARGE SCALE GENOMIC DNA]</scope>
</reference>
<dbReference type="EMBL" id="KB030567">
    <property type="protein sequence ID" value="ELK14662.1"/>
    <property type="molecule type" value="Genomic_DNA"/>
</dbReference>
<proteinExistence type="predicted"/>
<evidence type="ECO:0000313" key="3">
    <source>
        <dbReference type="Proteomes" id="UP000010552"/>
    </source>
</evidence>